<dbReference type="NCBIfam" id="TIGR00010">
    <property type="entry name" value="YchF/TatD family DNA exonuclease"/>
    <property type="match status" value="1"/>
</dbReference>
<feature type="binding site" evidence="4">
    <location>
        <position position="157"/>
    </location>
    <ligand>
        <name>a divalent metal cation</name>
        <dbReference type="ChEBI" id="CHEBI:60240"/>
        <label>2</label>
    </ligand>
</feature>
<evidence type="ECO:0008006" key="7">
    <source>
        <dbReference type="Google" id="ProtNLM"/>
    </source>
</evidence>
<dbReference type="PANTHER" id="PTHR46124:SF2">
    <property type="entry name" value="D-AMINOACYL-TRNA DEACYLASE"/>
    <property type="match status" value="1"/>
</dbReference>
<dbReference type="PIRSF" id="PIRSF005902">
    <property type="entry name" value="DNase_TatD"/>
    <property type="match status" value="1"/>
</dbReference>
<proteinExistence type="inferred from homology"/>
<comment type="similarity">
    <text evidence="1">Belongs to the metallo-dependent hydrolases superfamily. TatD-type hydrolase family.</text>
</comment>
<dbReference type="STRING" id="1817772.A2527_03335"/>
<dbReference type="Pfam" id="PF01026">
    <property type="entry name" value="TatD_DNase"/>
    <property type="match status" value="1"/>
</dbReference>
<keyword evidence="2 4" id="KW-0479">Metal-binding</keyword>
<dbReference type="Gene3D" id="3.20.20.140">
    <property type="entry name" value="Metal-dependent hydrolases"/>
    <property type="match status" value="1"/>
</dbReference>
<dbReference type="InterPro" id="IPR018228">
    <property type="entry name" value="DNase_TatD-rel_CS"/>
</dbReference>
<dbReference type="EMBL" id="MFNE01000010">
    <property type="protein sequence ID" value="OGG96603.1"/>
    <property type="molecule type" value="Genomic_DNA"/>
</dbReference>
<dbReference type="AlphaFoldDB" id="A0A1F6GET7"/>
<evidence type="ECO:0000256" key="4">
    <source>
        <dbReference type="PIRSR" id="PIRSR005902-1"/>
    </source>
</evidence>
<evidence type="ECO:0000313" key="5">
    <source>
        <dbReference type="EMBL" id="OGG96603.1"/>
    </source>
</evidence>
<dbReference type="GO" id="GO:0016788">
    <property type="term" value="F:hydrolase activity, acting on ester bonds"/>
    <property type="evidence" value="ECO:0007669"/>
    <property type="project" value="InterPro"/>
</dbReference>
<feature type="binding site" evidence="4">
    <location>
        <position position="11"/>
    </location>
    <ligand>
        <name>a divalent metal cation</name>
        <dbReference type="ChEBI" id="CHEBI:60240"/>
        <label>1</label>
    </ligand>
</feature>
<feature type="binding site" evidence="4">
    <location>
        <position position="132"/>
    </location>
    <ligand>
        <name>a divalent metal cation</name>
        <dbReference type="ChEBI" id="CHEBI:60240"/>
        <label>2</label>
    </ligand>
</feature>
<dbReference type="CDD" id="cd01310">
    <property type="entry name" value="TatD_DNAse"/>
    <property type="match status" value="1"/>
</dbReference>
<feature type="binding site" evidence="4">
    <location>
        <position position="207"/>
    </location>
    <ligand>
        <name>a divalent metal cation</name>
        <dbReference type="ChEBI" id="CHEBI:60240"/>
        <label>1</label>
    </ligand>
</feature>
<comment type="caution">
    <text evidence="5">The sequence shown here is derived from an EMBL/GenBank/DDBJ whole genome shotgun (WGS) entry which is preliminary data.</text>
</comment>
<evidence type="ECO:0000313" key="6">
    <source>
        <dbReference type="Proteomes" id="UP000178449"/>
    </source>
</evidence>
<feature type="binding site" evidence="4">
    <location>
        <position position="13"/>
    </location>
    <ligand>
        <name>a divalent metal cation</name>
        <dbReference type="ChEBI" id="CHEBI:60240"/>
        <label>1</label>
    </ligand>
</feature>
<protein>
    <recommendedName>
        <fullName evidence="7">Hydrolase TatD</fullName>
    </recommendedName>
</protein>
<feature type="binding site" evidence="4">
    <location>
        <position position="96"/>
    </location>
    <ligand>
        <name>a divalent metal cation</name>
        <dbReference type="ChEBI" id="CHEBI:60240"/>
        <label>1</label>
    </ligand>
</feature>
<keyword evidence="3" id="KW-0378">Hydrolase</keyword>
<reference evidence="5 6" key="1">
    <citation type="journal article" date="2016" name="Nat. Commun.">
        <title>Thousands of microbial genomes shed light on interconnected biogeochemical processes in an aquifer system.</title>
        <authorList>
            <person name="Anantharaman K."/>
            <person name="Brown C.T."/>
            <person name="Hug L.A."/>
            <person name="Sharon I."/>
            <person name="Castelle C.J."/>
            <person name="Probst A.J."/>
            <person name="Thomas B.C."/>
            <person name="Singh A."/>
            <person name="Wilkins M.J."/>
            <person name="Karaoz U."/>
            <person name="Brodie E.L."/>
            <person name="Williams K.H."/>
            <person name="Hubbard S.S."/>
            <person name="Banfield J.F."/>
        </authorList>
    </citation>
    <scope>NUCLEOTIDE SEQUENCE [LARGE SCALE GENOMIC DNA]</scope>
</reference>
<dbReference type="InterPro" id="IPR015991">
    <property type="entry name" value="TatD/YcfH-like"/>
</dbReference>
<sequence>MTQTPRWIDTHCHLEMLKEDPRLGLEKGQNEGLALALTIGTDAASNRLVTQFTEEFEMVYGALGTHPHQAKDWDQAELGWMEEAFNQNSKLVALGECGLDYHYEFSPKKAQRQAFLDQMGLAIKLNLPLVIHSREAEADTLACLAEVDSQRLRGVFHSFTGSLQMAEQILAMGFYIGFNGIATFPKSDQVREVLDIVPLERLLLETDAPYLSPVPHRGRPNLPGHVAQVGRYIAKHLGLAELELSEICYQNSLNLFDRIETQMGAHAG</sequence>
<dbReference type="FunFam" id="3.20.20.140:FF:000005">
    <property type="entry name" value="TatD family hydrolase"/>
    <property type="match status" value="1"/>
</dbReference>
<organism evidence="5 6">
    <name type="scientific">Candidatus Lambdaproteobacteria bacterium RIFOXYD2_FULL_50_16</name>
    <dbReference type="NCBI Taxonomy" id="1817772"/>
    <lineage>
        <taxon>Bacteria</taxon>
        <taxon>Pseudomonadati</taxon>
        <taxon>Pseudomonadota</taxon>
        <taxon>Candidatus Lambdaproteobacteria</taxon>
    </lineage>
</organism>
<evidence type="ECO:0000256" key="3">
    <source>
        <dbReference type="ARBA" id="ARBA00022801"/>
    </source>
</evidence>
<dbReference type="Proteomes" id="UP000178449">
    <property type="component" value="Unassembled WGS sequence"/>
</dbReference>
<evidence type="ECO:0000256" key="2">
    <source>
        <dbReference type="ARBA" id="ARBA00022723"/>
    </source>
</evidence>
<gene>
    <name evidence="5" type="ORF">A2527_03335</name>
</gene>
<dbReference type="PANTHER" id="PTHR46124">
    <property type="entry name" value="D-AMINOACYL-TRNA DEACYLASE"/>
    <property type="match status" value="1"/>
</dbReference>
<dbReference type="InterPro" id="IPR001130">
    <property type="entry name" value="TatD-like"/>
</dbReference>
<evidence type="ECO:0000256" key="1">
    <source>
        <dbReference type="ARBA" id="ARBA00009275"/>
    </source>
</evidence>
<dbReference type="PROSITE" id="PS01091">
    <property type="entry name" value="TATD_3"/>
    <property type="match status" value="1"/>
</dbReference>
<accession>A0A1F6GET7</accession>
<dbReference type="InterPro" id="IPR032466">
    <property type="entry name" value="Metal_Hydrolase"/>
</dbReference>
<dbReference type="SUPFAM" id="SSF51556">
    <property type="entry name" value="Metallo-dependent hydrolases"/>
    <property type="match status" value="1"/>
</dbReference>
<dbReference type="GO" id="GO:0046872">
    <property type="term" value="F:metal ion binding"/>
    <property type="evidence" value="ECO:0007669"/>
    <property type="project" value="UniProtKB-KW"/>
</dbReference>
<dbReference type="GO" id="GO:0004536">
    <property type="term" value="F:DNA nuclease activity"/>
    <property type="evidence" value="ECO:0007669"/>
    <property type="project" value="InterPro"/>
</dbReference>
<dbReference type="GO" id="GO:0005829">
    <property type="term" value="C:cytosol"/>
    <property type="evidence" value="ECO:0007669"/>
    <property type="project" value="TreeGrafter"/>
</dbReference>
<name>A0A1F6GET7_9PROT</name>